<dbReference type="Gene3D" id="1.10.10.10">
    <property type="entry name" value="Winged helix-like DNA-binding domain superfamily/Winged helix DNA-binding domain"/>
    <property type="match status" value="1"/>
</dbReference>
<dbReference type="InterPro" id="IPR058163">
    <property type="entry name" value="LysR-type_TF_proteobact-type"/>
</dbReference>
<dbReference type="SUPFAM" id="SSF53850">
    <property type="entry name" value="Periplasmic binding protein-like II"/>
    <property type="match status" value="1"/>
</dbReference>
<keyword evidence="2" id="KW-0805">Transcription regulation</keyword>
<dbReference type="InterPro" id="IPR036390">
    <property type="entry name" value="WH_DNA-bd_sf"/>
</dbReference>
<dbReference type="RefSeq" id="WP_201649863.1">
    <property type="nucleotide sequence ID" value="NZ_CAJHCS010000006.1"/>
</dbReference>
<dbReference type="Proteomes" id="UP001494588">
    <property type="component" value="Unassembled WGS sequence"/>
</dbReference>
<gene>
    <name evidence="6" type="ORF">V4C55_07545</name>
</gene>
<evidence type="ECO:0000256" key="1">
    <source>
        <dbReference type="ARBA" id="ARBA00009437"/>
    </source>
</evidence>
<dbReference type="Gene3D" id="3.40.190.290">
    <property type="match status" value="1"/>
</dbReference>
<comment type="similarity">
    <text evidence="1">Belongs to the LysR transcriptional regulatory family.</text>
</comment>
<dbReference type="Pfam" id="PF00126">
    <property type="entry name" value="HTH_1"/>
    <property type="match status" value="1"/>
</dbReference>
<evidence type="ECO:0000313" key="6">
    <source>
        <dbReference type="EMBL" id="MEM5285556.1"/>
    </source>
</evidence>
<keyword evidence="7" id="KW-1185">Reference proteome</keyword>
<evidence type="ECO:0000256" key="4">
    <source>
        <dbReference type="ARBA" id="ARBA00023163"/>
    </source>
</evidence>
<evidence type="ECO:0000259" key="5">
    <source>
        <dbReference type="PROSITE" id="PS50931"/>
    </source>
</evidence>
<comment type="caution">
    <text evidence="6">The sequence shown here is derived from an EMBL/GenBank/DDBJ whole genome shotgun (WGS) entry which is preliminary data.</text>
</comment>
<dbReference type="EMBL" id="JAZHGC010000005">
    <property type="protein sequence ID" value="MEM5285556.1"/>
    <property type="molecule type" value="Genomic_DNA"/>
</dbReference>
<dbReference type="InterPro" id="IPR036388">
    <property type="entry name" value="WH-like_DNA-bd_sf"/>
</dbReference>
<accession>A0ABU9Q7Z1</accession>
<dbReference type="Pfam" id="PF03466">
    <property type="entry name" value="LysR_substrate"/>
    <property type="match status" value="1"/>
</dbReference>
<dbReference type="PANTHER" id="PTHR30537:SF72">
    <property type="entry name" value="LYSR FAMILY TRANSCRIPTIONAL REGULATOR"/>
    <property type="match status" value="1"/>
</dbReference>
<keyword evidence="3" id="KW-0238">DNA-binding</keyword>
<protein>
    <submittedName>
        <fullName evidence="6">LysR family transcriptional regulator</fullName>
    </submittedName>
</protein>
<dbReference type="InterPro" id="IPR005119">
    <property type="entry name" value="LysR_subst-bd"/>
</dbReference>
<sequence length="306" mass="33691">MNRLQAMQVFTRIVDGNSFSAAARSLDITRSSVTTIIQALEAHLKVRLLNRTTRRISLTPDGAAYYERCARILADIEESERVFSRHAAPRGKLSVDMPGSIVNRVIVPALDKFQARYPDIDLLLRVGDTGVDLVQDNIDCAIRIGELQDLTLIARRLGTVEFVTVASPAYFARAGVPETLADLTMHTAVNHASGRTGQIAQMDFIVDGKPVAPRMHSRLAANDDAAYLQCGLNGLGLIQLPRLLALPHLEAGELVEVLGRWRPAPCPVHAVYPRSRRLSTQVRAFVDWAAERFAQCDLMHAQHATA</sequence>
<dbReference type="SUPFAM" id="SSF46785">
    <property type="entry name" value="Winged helix' DNA-binding domain"/>
    <property type="match status" value="1"/>
</dbReference>
<dbReference type="PROSITE" id="PS50931">
    <property type="entry name" value="HTH_LYSR"/>
    <property type="match status" value="1"/>
</dbReference>
<evidence type="ECO:0000313" key="7">
    <source>
        <dbReference type="Proteomes" id="UP001494588"/>
    </source>
</evidence>
<evidence type="ECO:0000256" key="2">
    <source>
        <dbReference type="ARBA" id="ARBA00023015"/>
    </source>
</evidence>
<name>A0ABU9Q7Z1_9BURK</name>
<dbReference type="InterPro" id="IPR000847">
    <property type="entry name" value="LysR_HTH_N"/>
</dbReference>
<organism evidence="6 7">
    <name type="scientific">Paraburkholderia sabiae</name>
    <dbReference type="NCBI Taxonomy" id="273251"/>
    <lineage>
        <taxon>Bacteria</taxon>
        <taxon>Pseudomonadati</taxon>
        <taxon>Pseudomonadota</taxon>
        <taxon>Betaproteobacteria</taxon>
        <taxon>Burkholderiales</taxon>
        <taxon>Burkholderiaceae</taxon>
        <taxon>Paraburkholderia</taxon>
    </lineage>
</organism>
<reference evidence="6 7" key="1">
    <citation type="submission" date="2024-01" db="EMBL/GenBank/DDBJ databases">
        <title>The diversity of rhizobia nodulating Mimosa spp. in eleven states of Brazil covering several biomes is determined by host plant, location, and edaphic factors.</title>
        <authorList>
            <person name="Rouws L."/>
            <person name="Barauna A."/>
            <person name="Beukes C."/>
            <person name="De Faria S.M."/>
            <person name="Gross E."/>
            <person name="Dos Reis Junior F.B."/>
            <person name="Simon M."/>
            <person name="Maluk M."/>
            <person name="Odee D.W."/>
            <person name="Kenicer G."/>
            <person name="Young J.P.W."/>
            <person name="Reis V.M."/>
            <person name="Zilli J."/>
            <person name="James E.K."/>
        </authorList>
    </citation>
    <scope>NUCLEOTIDE SEQUENCE [LARGE SCALE GENOMIC DNA]</scope>
    <source>
        <strain evidence="6 7">JPY77</strain>
    </source>
</reference>
<keyword evidence="4" id="KW-0804">Transcription</keyword>
<dbReference type="PANTHER" id="PTHR30537">
    <property type="entry name" value="HTH-TYPE TRANSCRIPTIONAL REGULATOR"/>
    <property type="match status" value="1"/>
</dbReference>
<feature type="domain" description="HTH lysR-type" evidence="5">
    <location>
        <begin position="1"/>
        <end position="59"/>
    </location>
</feature>
<evidence type="ECO:0000256" key="3">
    <source>
        <dbReference type="ARBA" id="ARBA00023125"/>
    </source>
</evidence>
<dbReference type="CDD" id="cd08472">
    <property type="entry name" value="PBP2_CrgA_like_3"/>
    <property type="match status" value="1"/>
</dbReference>
<proteinExistence type="inferred from homology"/>